<dbReference type="EMBL" id="CP059319">
    <property type="protein sequence ID" value="QTH22230.1"/>
    <property type="molecule type" value="Genomic_DNA"/>
</dbReference>
<proteinExistence type="predicted"/>
<organism evidence="1 2">
    <name type="scientific">Rhizorhabdus wittichii</name>
    <dbReference type="NCBI Taxonomy" id="160791"/>
    <lineage>
        <taxon>Bacteria</taxon>
        <taxon>Pseudomonadati</taxon>
        <taxon>Pseudomonadota</taxon>
        <taxon>Alphaproteobacteria</taxon>
        <taxon>Sphingomonadales</taxon>
        <taxon>Sphingomonadaceae</taxon>
        <taxon>Rhizorhabdus</taxon>
    </lineage>
</organism>
<reference evidence="1" key="2">
    <citation type="submission" date="2021-04" db="EMBL/GenBank/DDBJ databases">
        <title>Isolation and genomic analysis of the ibuprofen-degrading bacterium Sphingomonas strain MPO218.</title>
        <authorList>
            <person name="Aulestia M."/>
            <person name="Flores A."/>
            <person name="Mangas E.L."/>
            <person name="Perez-Pulido A.J."/>
            <person name="Santero E."/>
            <person name="Camacho E.M."/>
        </authorList>
    </citation>
    <scope>NUCLEOTIDE SEQUENCE</scope>
    <source>
        <strain evidence="1">MPO218</strain>
    </source>
</reference>
<evidence type="ECO:0000313" key="1">
    <source>
        <dbReference type="EMBL" id="QTH22230.1"/>
    </source>
</evidence>
<dbReference type="Proteomes" id="UP000664914">
    <property type="component" value="Chromosome"/>
</dbReference>
<reference evidence="1" key="1">
    <citation type="submission" date="2020-07" db="EMBL/GenBank/DDBJ databases">
        <authorList>
            <person name="Camacho E."/>
        </authorList>
    </citation>
    <scope>NUCLEOTIDE SEQUENCE</scope>
    <source>
        <strain evidence="1">MPO218</strain>
    </source>
</reference>
<accession>A0A975HEA9</accession>
<evidence type="ECO:0000313" key="2">
    <source>
        <dbReference type="Proteomes" id="UP000664914"/>
    </source>
</evidence>
<gene>
    <name evidence="1" type="ORF">HRJ34_01465</name>
</gene>
<sequence>MDRPVVTSWGRALLGLGSLGLALAAGIDATANRWRAIDPDRALQVRPGDAVALTLNEDQRQADQEMSPARTAAIADVARRALRSDPLTAPALRQIAVAEGVAGRHRAADRLVHLSYDLTRRELGTSWLLIEAALDRGDAAGVARHFDEALTTTPLAGEVMYPALSAALFDPGMRAALVPYVRQSRRWMPALMRYALAGGDAGEHVGALVVAAGGLPSSPIYAGLDQQILAGIVAKGEFGIAGGYLRNMRAGGIATDPGFSAATTDARFGPFAWAFADEQAVSGRRDEAGRLQVRVSTARPLKVAVRTLVLPAGRYRFSQKVEAPDDDVVAAAKWEMQCLPGNRPAWSLELPVRKASSHYAGQFAIPADCPGQQLSLVVAGRGDEEDAEIVVDGLELTRQD</sequence>
<dbReference type="AlphaFoldDB" id="A0A975HEA9"/>
<protein>
    <submittedName>
        <fullName evidence="1">Uncharacterized protein</fullName>
    </submittedName>
</protein>
<dbReference type="RefSeq" id="WP_208633152.1">
    <property type="nucleotide sequence ID" value="NZ_CP059319.1"/>
</dbReference>
<name>A0A975HEA9_9SPHN</name>